<protein>
    <submittedName>
        <fullName evidence="7">CvpA family protein</fullName>
    </submittedName>
</protein>
<proteinExistence type="predicted"/>
<reference evidence="7 8" key="1">
    <citation type="submission" date="2019-02" db="EMBL/GenBank/DDBJ databases">
        <title>Polymorphobacter sp. isolated from the lake at the Tibet of China.</title>
        <authorList>
            <person name="Li A."/>
        </authorList>
    </citation>
    <scope>NUCLEOTIDE SEQUENCE [LARGE SCALE GENOMIC DNA]</scope>
    <source>
        <strain evidence="7 8">DJ1R-1</strain>
    </source>
</reference>
<comment type="subcellular location">
    <subcellularLocation>
        <location evidence="1">Membrane</location>
        <topology evidence="1">Multi-pass membrane protein</topology>
    </subcellularLocation>
</comment>
<evidence type="ECO:0000256" key="5">
    <source>
        <dbReference type="SAM" id="MobiDB-lite"/>
    </source>
</evidence>
<dbReference type="AlphaFoldDB" id="A0A4Y9EQ60"/>
<feature type="transmembrane region" description="Helical" evidence="6">
    <location>
        <begin position="64"/>
        <end position="86"/>
    </location>
</feature>
<feature type="transmembrane region" description="Helical" evidence="6">
    <location>
        <begin position="6"/>
        <end position="25"/>
    </location>
</feature>
<evidence type="ECO:0000256" key="2">
    <source>
        <dbReference type="ARBA" id="ARBA00022692"/>
    </source>
</evidence>
<keyword evidence="2 6" id="KW-0812">Transmembrane</keyword>
<evidence type="ECO:0000313" key="7">
    <source>
        <dbReference type="EMBL" id="TFU05747.1"/>
    </source>
</evidence>
<feature type="transmembrane region" description="Helical" evidence="6">
    <location>
        <begin position="107"/>
        <end position="129"/>
    </location>
</feature>
<feature type="compositionally biased region" description="Basic and acidic residues" evidence="5">
    <location>
        <begin position="182"/>
        <end position="191"/>
    </location>
</feature>
<comment type="caution">
    <text evidence="7">The sequence shown here is derived from an EMBL/GenBank/DDBJ whole genome shotgun (WGS) entry which is preliminary data.</text>
</comment>
<name>A0A4Y9EQ60_9SPHN</name>
<keyword evidence="3 6" id="KW-1133">Transmembrane helix</keyword>
<dbReference type="PANTHER" id="PTHR36926:SF1">
    <property type="entry name" value="COLICIN V PRODUCTION PROTEIN"/>
    <property type="match status" value="1"/>
</dbReference>
<feature type="region of interest" description="Disordered" evidence="5">
    <location>
        <begin position="182"/>
        <end position="229"/>
    </location>
</feature>
<dbReference type="InterPro" id="IPR052719">
    <property type="entry name" value="CvpA-like"/>
</dbReference>
<evidence type="ECO:0000256" key="3">
    <source>
        <dbReference type="ARBA" id="ARBA00022989"/>
    </source>
</evidence>
<dbReference type="Proteomes" id="UP000297737">
    <property type="component" value="Unassembled WGS sequence"/>
</dbReference>
<evidence type="ECO:0000313" key="8">
    <source>
        <dbReference type="Proteomes" id="UP000297737"/>
    </source>
</evidence>
<dbReference type="GO" id="GO:0016020">
    <property type="term" value="C:membrane"/>
    <property type="evidence" value="ECO:0007669"/>
    <property type="project" value="UniProtKB-SubCell"/>
</dbReference>
<accession>A0A4Y9EQ60</accession>
<dbReference type="InterPro" id="IPR003825">
    <property type="entry name" value="Colicin-V_CvpA"/>
</dbReference>
<dbReference type="GO" id="GO:0009403">
    <property type="term" value="P:toxin biosynthetic process"/>
    <property type="evidence" value="ECO:0007669"/>
    <property type="project" value="InterPro"/>
</dbReference>
<dbReference type="RefSeq" id="WP_135244472.1">
    <property type="nucleotide sequence ID" value="NZ_SIHO01000001.1"/>
</dbReference>
<organism evidence="7 8">
    <name type="scientific">Glacieibacterium arshaanense</name>
    <dbReference type="NCBI Taxonomy" id="2511025"/>
    <lineage>
        <taxon>Bacteria</taxon>
        <taxon>Pseudomonadati</taxon>
        <taxon>Pseudomonadota</taxon>
        <taxon>Alphaproteobacteria</taxon>
        <taxon>Sphingomonadales</taxon>
        <taxon>Sphingosinicellaceae</taxon>
        <taxon>Glacieibacterium</taxon>
    </lineage>
</organism>
<keyword evidence="8" id="KW-1185">Reference proteome</keyword>
<dbReference type="OrthoDB" id="9806894at2"/>
<dbReference type="Pfam" id="PF02674">
    <property type="entry name" value="Colicin_V"/>
    <property type="match status" value="1"/>
</dbReference>
<evidence type="ECO:0000256" key="6">
    <source>
        <dbReference type="SAM" id="Phobius"/>
    </source>
</evidence>
<evidence type="ECO:0000256" key="4">
    <source>
        <dbReference type="ARBA" id="ARBA00023136"/>
    </source>
</evidence>
<dbReference type="PANTHER" id="PTHR36926">
    <property type="entry name" value="COLICIN V PRODUCTION PROTEIN"/>
    <property type="match status" value="1"/>
</dbReference>
<keyword evidence="4 6" id="KW-0472">Membrane</keyword>
<gene>
    <name evidence="7" type="ORF">EUV02_01585</name>
</gene>
<feature type="transmembrane region" description="Helical" evidence="6">
    <location>
        <begin position="32"/>
        <end position="52"/>
    </location>
</feature>
<evidence type="ECO:0000256" key="1">
    <source>
        <dbReference type="ARBA" id="ARBA00004141"/>
    </source>
</evidence>
<sequence length="229" mass="24168">MLASLTPFDIVVILLIGLGGVAGLLRGFVTEVLSLLAWVAGIVAVRFLYAPTRDFALRYLGNEAGAAILAFVLIFFTAYIGFRFVAQMLGTRTRSSIVGPLDRLLGLGFGAFKGLIGAAVLFLLLTFGLDLLDKGGPRPAWLQAGRTEPLLNMTSKAMIDFVDKTRAGQPIGKSLSEAVTLPKDKAVKPTDKPAGNLAAKPAESGYQPTDRKALDSLLGDTDATGGDKT</sequence>
<dbReference type="EMBL" id="SIHO01000001">
    <property type="protein sequence ID" value="TFU05747.1"/>
    <property type="molecule type" value="Genomic_DNA"/>
</dbReference>